<dbReference type="EMBL" id="ML979019">
    <property type="protein sequence ID" value="KAF1922625.1"/>
    <property type="molecule type" value="Genomic_DNA"/>
</dbReference>
<dbReference type="AlphaFoldDB" id="A0A6A5R3H6"/>
<evidence type="ECO:0000313" key="1">
    <source>
        <dbReference type="EMBL" id="KAF1922625.1"/>
    </source>
</evidence>
<organism evidence="1 2">
    <name type="scientific">Didymella exigua CBS 183.55</name>
    <dbReference type="NCBI Taxonomy" id="1150837"/>
    <lineage>
        <taxon>Eukaryota</taxon>
        <taxon>Fungi</taxon>
        <taxon>Dikarya</taxon>
        <taxon>Ascomycota</taxon>
        <taxon>Pezizomycotina</taxon>
        <taxon>Dothideomycetes</taxon>
        <taxon>Pleosporomycetidae</taxon>
        <taxon>Pleosporales</taxon>
        <taxon>Pleosporineae</taxon>
        <taxon>Didymellaceae</taxon>
        <taxon>Didymella</taxon>
    </lineage>
</organism>
<gene>
    <name evidence="1" type="ORF">M421DRAFT_410047</name>
</gene>
<accession>A0A6A5R3H6</accession>
<evidence type="ECO:0000313" key="2">
    <source>
        <dbReference type="Proteomes" id="UP000800082"/>
    </source>
</evidence>
<dbReference type="GeneID" id="54348040"/>
<keyword evidence="2" id="KW-1185">Reference proteome</keyword>
<dbReference type="OrthoDB" id="3942738at2759"/>
<protein>
    <recommendedName>
        <fullName evidence="3">HTH CENPB-type domain-containing protein</fullName>
    </recommendedName>
</protein>
<proteinExistence type="predicted"/>
<dbReference type="Proteomes" id="UP000800082">
    <property type="component" value="Unassembled WGS sequence"/>
</dbReference>
<name>A0A6A5R3H6_9PLEO</name>
<reference evidence="1" key="1">
    <citation type="journal article" date="2020" name="Stud. Mycol.">
        <title>101 Dothideomycetes genomes: a test case for predicting lifestyles and emergence of pathogens.</title>
        <authorList>
            <person name="Haridas S."/>
            <person name="Albert R."/>
            <person name="Binder M."/>
            <person name="Bloem J."/>
            <person name="Labutti K."/>
            <person name="Salamov A."/>
            <person name="Andreopoulos B."/>
            <person name="Baker S."/>
            <person name="Barry K."/>
            <person name="Bills G."/>
            <person name="Bluhm B."/>
            <person name="Cannon C."/>
            <person name="Castanera R."/>
            <person name="Culley D."/>
            <person name="Daum C."/>
            <person name="Ezra D."/>
            <person name="Gonzalez J."/>
            <person name="Henrissat B."/>
            <person name="Kuo A."/>
            <person name="Liang C."/>
            <person name="Lipzen A."/>
            <person name="Lutzoni F."/>
            <person name="Magnuson J."/>
            <person name="Mondo S."/>
            <person name="Nolan M."/>
            <person name="Ohm R."/>
            <person name="Pangilinan J."/>
            <person name="Park H.-J."/>
            <person name="Ramirez L."/>
            <person name="Alfaro M."/>
            <person name="Sun H."/>
            <person name="Tritt A."/>
            <person name="Yoshinaga Y."/>
            <person name="Zwiers L.-H."/>
            <person name="Turgeon B."/>
            <person name="Goodwin S."/>
            <person name="Spatafora J."/>
            <person name="Crous P."/>
            <person name="Grigoriev I."/>
        </authorList>
    </citation>
    <scope>NUCLEOTIDE SEQUENCE</scope>
    <source>
        <strain evidence="1">CBS 183.55</strain>
    </source>
</reference>
<evidence type="ECO:0008006" key="3">
    <source>
        <dbReference type="Google" id="ProtNLM"/>
    </source>
</evidence>
<sequence length="209" mass="24299">MPLEEALAELNTLGPTKDFSYRKLAKKHSCCHTTLIHRYKGKCMVLHPRNKVEVVQYIKSLTERHLMPTRKILVRIIKSLCKWEPSDQWVTRFLYCYPDNLLTAWSAPMEKQRHEAASYDSFRSYFDLLHSTIEQHSIQPENTYNIDKKGFIIRVISKGVRIFNKQLFRLQKYKLASHDGNRKWVTVVGAVGADSFTLPPAVIYPSSSL</sequence>
<dbReference type="RefSeq" id="XP_033442878.1">
    <property type="nucleotide sequence ID" value="XM_033590375.1"/>
</dbReference>